<dbReference type="AlphaFoldDB" id="A0A291PA90"/>
<dbReference type="Proteomes" id="UP000219993">
    <property type="component" value="Chromosome"/>
</dbReference>
<reference evidence="2 3" key="1">
    <citation type="journal article" date="2017" name="Sci. Rep.">
        <title>Revealing the Saline Adaptation Strategies of the Halophilic Bacterium Halomonas beimenensis through High-throughput Omics and Transposon Mutagenesis Approaches.</title>
        <authorList>
            <person name="Chen Y.H."/>
            <person name="Lin S.S."/>
            <person name="Shyu Y.T."/>
        </authorList>
    </citation>
    <scope>NUCLEOTIDE SEQUENCE [LARGE SCALE GENOMIC DNA]</scope>
    <source>
        <strain evidence="2 3">NTU-111</strain>
    </source>
</reference>
<evidence type="ECO:0000313" key="3">
    <source>
        <dbReference type="Proteomes" id="UP000219993"/>
    </source>
</evidence>
<gene>
    <name evidence="2" type="ORF">BEI_2808</name>
</gene>
<protein>
    <submittedName>
        <fullName evidence="2">Uncharacterized protein</fullName>
    </submittedName>
</protein>
<sequence>MIRRSPFAAALSLGLAAAPLAEALAWEEALFSLRSRWEHTTTAMDEARRVDALEALAEEAEDLADANPEASTVLVWQGIVLASLAREAGGLDALGAAKEARRVLERALELDPRGHRGSAYVTLGALYDRAPGWPVAFGDDDTAERMFREALEIRPEGIDVHYYYAAYLEEEGREDEALVHARRAANGQAREGREASDEALRGKARAIVARLEG</sequence>
<organism evidence="2 3">
    <name type="scientific">Halomonas beimenensis</name>
    <dbReference type="NCBI Taxonomy" id="475662"/>
    <lineage>
        <taxon>Bacteria</taxon>
        <taxon>Pseudomonadati</taxon>
        <taxon>Pseudomonadota</taxon>
        <taxon>Gammaproteobacteria</taxon>
        <taxon>Oceanospirillales</taxon>
        <taxon>Halomonadaceae</taxon>
        <taxon>Halomonas</taxon>
    </lineage>
</organism>
<dbReference type="EMBL" id="CP021435">
    <property type="protein sequence ID" value="ATJ83795.1"/>
    <property type="molecule type" value="Genomic_DNA"/>
</dbReference>
<keyword evidence="3" id="KW-1185">Reference proteome</keyword>
<dbReference type="OrthoDB" id="9812424at2"/>
<feature type="signal peptide" evidence="1">
    <location>
        <begin position="1"/>
        <end position="23"/>
    </location>
</feature>
<accession>A0A291PA90</accession>
<evidence type="ECO:0000256" key="1">
    <source>
        <dbReference type="SAM" id="SignalP"/>
    </source>
</evidence>
<dbReference type="Gene3D" id="1.25.40.10">
    <property type="entry name" value="Tetratricopeptide repeat domain"/>
    <property type="match status" value="1"/>
</dbReference>
<evidence type="ECO:0000313" key="2">
    <source>
        <dbReference type="EMBL" id="ATJ83795.1"/>
    </source>
</evidence>
<feature type="chain" id="PRO_5013239762" evidence="1">
    <location>
        <begin position="24"/>
        <end position="213"/>
    </location>
</feature>
<proteinExistence type="predicted"/>
<dbReference type="InterPro" id="IPR011990">
    <property type="entry name" value="TPR-like_helical_dom_sf"/>
</dbReference>
<name>A0A291PA90_9GAMM</name>
<dbReference type="RefSeq" id="WP_097790072.1">
    <property type="nucleotide sequence ID" value="NZ_BAAADT010000028.1"/>
</dbReference>
<keyword evidence="1" id="KW-0732">Signal</keyword>
<dbReference type="KEGG" id="hbe:BEI_2808"/>
<dbReference type="SUPFAM" id="SSF48452">
    <property type="entry name" value="TPR-like"/>
    <property type="match status" value="1"/>
</dbReference>